<feature type="compositionally biased region" description="Basic and acidic residues" evidence="14">
    <location>
        <begin position="346"/>
        <end position="355"/>
    </location>
</feature>
<dbReference type="InterPro" id="IPR012910">
    <property type="entry name" value="Plug_dom"/>
</dbReference>
<dbReference type="InterPro" id="IPR000531">
    <property type="entry name" value="Beta-barrel_TonB"/>
</dbReference>
<evidence type="ECO:0000313" key="19">
    <source>
        <dbReference type="Proteomes" id="UP001057998"/>
    </source>
</evidence>
<dbReference type="PROSITE" id="PS52016">
    <property type="entry name" value="TONB_DEPENDENT_REC_3"/>
    <property type="match status" value="1"/>
</dbReference>
<evidence type="ECO:0000256" key="6">
    <source>
        <dbReference type="ARBA" id="ARBA00022729"/>
    </source>
</evidence>
<dbReference type="Gene3D" id="2.170.130.10">
    <property type="entry name" value="TonB-dependent receptor, plug domain"/>
    <property type="match status" value="1"/>
</dbReference>
<dbReference type="InterPro" id="IPR010916">
    <property type="entry name" value="TonB_box_CS"/>
</dbReference>
<dbReference type="PANTHER" id="PTHR30069">
    <property type="entry name" value="TONB-DEPENDENT OUTER MEMBRANE RECEPTOR"/>
    <property type="match status" value="1"/>
</dbReference>
<dbReference type="CDD" id="cd01347">
    <property type="entry name" value="ligand_gated_channel"/>
    <property type="match status" value="1"/>
</dbReference>
<dbReference type="NCBIfam" id="TIGR01786">
    <property type="entry name" value="TonB-hemlactrns"/>
    <property type="match status" value="1"/>
</dbReference>
<dbReference type="Proteomes" id="UP001057998">
    <property type="component" value="Chromosome 1"/>
</dbReference>
<sequence>MTYKLSLVASAVVLAVSPVLQAQETTHKVDDTIIVTASRLEATQQEKTRSIDVVDLKQLDQTQPNSVAEALKFEPNISIAGGNVPGNQSVNIRGLEGNKILQIVDGNRQNFDYDHRPSYFLDPSLLSEVQVIKGPISSLYGSGAIGGVVVQNTINAEDLVDGDGLGGRIKTGYQDNGDVWTNTAAIAHQSGSIDWLLAGSARDTGVMEQGNGYHLYGTESTDTTGLAKINWQANDANRLGLSLRYSDRDGHPPVVGSTDPAPASTLIDRGTEDQNVTVSYQFNPANALVNLDTRVYYNQTDISETAATGTGKDLSKIKTTGFSATNQSDLGALQVYTGLDGYQDKLNAKRGDGEQGRPTPPDGAKTTTLGAFAYVNYGLTDSIGLDAGLRYDTFKAEAKGQEDNDESAVSPSAGISWQAASWMQWSLRYDEAFRAPTTTELYMDGTHFTMFSMPGIGPVTNAFMPNPELKPEKAQNIELKGQFDFENLIAEDKLSLTAAVFQNEVEDFINLEVHVPTDPNAMMGCIMGSGSGIGCAGTSRSVNVDRAELKGYELSAAYQLAHLTAGVSYGQTRGKDKSDGSWLANVPADKWVAMLEYGFWQIDTHVGTRALFASNQDRVPEGETFERYNTVDFYATWEPLSSLDGLKVDFTVANAFEENYRVAWDKVYQPGRSFRLSAQYTF</sequence>
<dbReference type="Pfam" id="PF00593">
    <property type="entry name" value="TonB_dep_Rec_b-barrel"/>
    <property type="match status" value="1"/>
</dbReference>
<organism evidence="18 19">
    <name type="scientific">Photobacterium atrarenae</name>
    <dbReference type="NCBI Taxonomy" id="865757"/>
    <lineage>
        <taxon>Bacteria</taxon>
        <taxon>Pseudomonadati</taxon>
        <taxon>Pseudomonadota</taxon>
        <taxon>Gammaproteobacteria</taxon>
        <taxon>Vibrionales</taxon>
        <taxon>Vibrionaceae</taxon>
        <taxon>Photobacterium</taxon>
    </lineage>
</organism>
<dbReference type="Gene3D" id="2.40.170.20">
    <property type="entry name" value="TonB-dependent receptor, beta-barrel domain"/>
    <property type="match status" value="1"/>
</dbReference>
<evidence type="ECO:0000256" key="9">
    <source>
        <dbReference type="ARBA" id="ARBA00023136"/>
    </source>
</evidence>
<keyword evidence="7" id="KW-0406">Ion transport</keyword>
<dbReference type="PANTHER" id="PTHR30069:SF41">
    <property type="entry name" value="HEME_HEMOPEXIN UTILIZATION PROTEIN C"/>
    <property type="match status" value="1"/>
</dbReference>
<keyword evidence="18" id="KW-0675">Receptor</keyword>
<dbReference type="InterPro" id="IPR011276">
    <property type="entry name" value="TonB_haem/Hb_rcpt"/>
</dbReference>
<dbReference type="RefSeq" id="WP_255390243.1">
    <property type="nucleotide sequence ID" value="NZ_CP101508.1"/>
</dbReference>
<feature type="domain" description="TonB-dependent receptor plug" evidence="17">
    <location>
        <begin position="44"/>
        <end position="148"/>
    </location>
</feature>
<feature type="domain" description="TonB-dependent receptor-like beta-barrel" evidence="16">
    <location>
        <begin position="221"/>
        <end position="654"/>
    </location>
</feature>
<dbReference type="PROSITE" id="PS00430">
    <property type="entry name" value="TONB_DEPENDENT_REC_1"/>
    <property type="match status" value="1"/>
</dbReference>
<evidence type="ECO:0000256" key="7">
    <source>
        <dbReference type="ARBA" id="ARBA00023065"/>
    </source>
</evidence>
<evidence type="ECO:0000256" key="12">
    <source>
        <dbReference type="PROSITE-ProRule" id="PRU10143"/>
    </source>
</evidence>
<feature type="region of interest" description="Disordered" evidence="14">
    <location>
        <begin position="346"/>
        <end position="365"/>
    </location>
</feature>
<reference evidence="18" key="1">
    <citation type="submission" date="2022-07" db="EMBL/GenBank/DDBJ databases">
        <title>Genome sequencing of Photobacterium atrarenae GJH2-4.</title>
        <authorList>
            <person name="Park S.-J."/>
        </authorList>
    </citation>
    <scope>NUCLEOTIDE SEQUENCE</scope>
    <source>
        <strain evidence="18">GJH2-4</strain>
    </source>
</reference>
<keyword evidence="6 15" id="KW-0732">Signal</keyword>
<evidence type="ECO:0000256" key="5">
    <source>
        <dbReference type="ARBA" id="ARBA00022692"/>
    </source>
</evidence>
<evidence type="ECO:0000256" key="10">
    <source>
        <dbReference type="ARBA" id="ARBA00023237"/>
    </source>
</evidence>
<evidence type="ECO:0000256" key="3">
    <source>
        <dbReference type="ARBA" id="ARBA00022448"/>
    </source>
</evidence>
<comment type="similarity">
    <text evidence="2 11 13">Belongs to the TonB-dependent receptor family.</text>
</comment>
<evidence type="ECO:0000256" key="1">
    <source>
        <dbReference type="ARBA" id="ARBA00004571"/>
    </source>
</evidence>
<evidence type="ECO:0000259" key="16">
    <source>
        <dbReference type="Pfam" id="PF00593"/>
    </source>
</evidence>
<dbReference type="Pfam" id="PF07715">
    <property type="entry name" value="Plug"/>
    <property type="match status" value="1"/>
</dbReference>
<evidence type="ECO:0000256" key="4">
    <source>
        <dbReference type="ARBA" id="ARBA00022452"/>
    </source>
</evidence>
<dbReference type="NCBIfam" id="TIGR01785">
    <property type="entry name" value="TonB-hemin"/>
    <property type="match status" value="1"/>
</dbReference>
<keyword evidence="10 11" id="KW-0998">Cell outer membrane</keyword>
<evidence type="ECO:0000259" key="17">
    <source>
        <dbReference type="Pfam" id="PF07715"/>
    </source>
</evidence>
<comment type="subcellular location">
    <subcellularLocation>
        <location evidence="1 11">Cell outer membrane</location>
        <topology evidence="1 11">Multi-pass membrane protein</topology>
    </subcellularLocation>
</comment>
<evidence type="ECO:0000256" key="13">
    <source>
        <dbReference type="RuleBase" id="RU003357"/>
    </source>
</evidence>
<evidence type="ECO:0000256" key="2">
    <source>
        <dbReference type="ARBA" id="ARBA00009810"/>
    </source>
</evidence>
<feature type="signal peptide" evidence="15">
    <location>
        <begin position="1"/>
        <end position="22"/>
    </location>
</feature>
<protein>
    <submittedName>
        <fullName evidence="18">TonB-dependent hemoglobin/transferrin/lactoferrin family receptor</fullName>
    </submittedName>
</protein>
<keyword evidence="3 11" id="KW-0813">Transport</keyword>
<evidence type="ECO:0000256" key="11">
    <source>
        <dbReference type="PROSITE-ProRule" id="PRU01360"/>
    </source>
</evidence>
<evidence type="ECO:0000256" key="14">
    <source>
        <dbReference type="SAM" id="MobiDB-lite"/>
    </source>
</evidence>
<feature type="chain" id="PRO_5047312152" evidence="15">
    <location>
        <begin position="23"/>
        <end position="682"/>
    </location>
</feature>
<evidence type="ECO:0000256" key="15">
    <source>
        <dbReference type="SAM" id="SignalP"/>
    </source>
</evidence>
<dbReference type="EMBL" id="CP101508">
    <property type="protein sequence ID" value="UTV28920.1"/>
    <property type="molecule type" value="Genomic_DNA"/>
</dbReference>
<evidence type="ECO:0000313" key="18">
    <source>
        <dbReference type="EMBL" id="UTV28920.1"/>
    </source>
</evidence>
<keyword evidence="5 11" id="KW-0812">Transmembrane</keyword>
<keyword evidence="9 11" id="KW-0472">Membrane</keyword>
<dbReference type="InterPro" id="IPR037066">
    <property type="entry name" value="Plug_dom_sf"/>
</dbReference>
<accession>A0ABY5GIG1</accession>
<feature type="short sequence motif" description="TonB box" evidence="12">
    <location>
        <begin position="32"/>
        <end position="38"/>
    </location>
</feature>
<dbReference type="InterPro" id="IPR036942">
    <property type="entry name" value="Beta-barrel_TonB_sf"/>
</dbReference>
<gene>
    <name evidence="18" type="ORF">NNL38_06730</name>
</gene>
<evidence type="ECO:0000256" key="8">
    <source>
        <dbReference type="ARBA" id="ARBA00023077"/>
    </source>
</evidence>
<keyword evidence="8 12" id="KW-0798">TonB box</keyword>
<dbReference type="InterPro" id="IPR010949">
    <property type="entry name" value="TonB_Hb/transfer/lactofer_rcpt"/>
</dbReference>
<proteinExistence type="inferred from homology"/>
<dbReference type="InterPro" id="IPR039426">
    <property type="entry name" value="TonB-dep_rcpt-like"/>
</dbReference>
<keyword evidence="19" id="KW-1185">Reference proteome</keyword>
<dbReference type="SUPFAM" id="SSF56935">
    <property type="entry name" value="Porins"/>
    <property type="match status" value="1"/>
</dbReference>
<name>A0ABY5GIG1_9GAMM</name>
<keyword evidence="4 11" id="KW-1134">Transmembrane beta strand</keyword>